<protein>
    <recommendedName>
        <fullName evidence="2">CHAD domain-containing protein</fullName>
    </recommendedName>
</protein>
<reference evidence="1" key="2">
    <citation type="journal article" date="2012" name="PLoS ONE">
        <title>A Deeply Branching Thermophilic Bacterium with an Ancient Acetyl-CoA Pathway Dominates a Subsurface Ecosystem.</title>
        <authorList>
            <person name="Takami H."/>
            <person name="Noguchi H."/>
            <person name="Takaki Y."/>
            <person name="Uchiyama I."/>
            <person name="Toyoda A."/>
            <person name="Nishi S."/>
            <person name="Chee G.-J."/>
            <person name="Arai W."/>
            <person name="Nunoura T."/>
            <person name="Itoh T."/>
            <person name="Hattori M."/>
            <person name="Takai K."/>
        </authorList>
    </citation>
    <scope>NUCLEOTIDE SEQUENCE</scope>
</reference>
<organism evidence="1">
    <name type="scientific">uncultured prokaryote</name>
    <dbReference type="NCBI Taxonomy" id="198431"/>
    <lineage>
        <taxon>unclassified sequences</taxon>
        <taxon>environmental samples</taxon>
    </lineage>
</organism>
<evidence type="ECO:0008006" key="2">
    <source>
        <dbReference type="Google" id="ProtNLM"/>
    </source>
</evidence>
<accession>H5SKC5</accession>
<evidence type="ECO:0000313" key="1">
    <source>
        <dbReference type="EMBL" id="BAL56611.1"/>
    </source>
</evidence>
<reference evidence="1" key="1">
    <citation type="journal article" date="2005" name="Environ. Microbiol.">
        <title>Genetic and functional properties of uncultivated thermophilic crenarchaeotes from a subsurface gold mine as revealed by analysis of genome fragments.</title>
        <authorList>
            <person name="Nunoura T."/>
            <person name="Hirayama H."/>
            <person name="Takami H."/>
            <person name="Oida H."/>
            <person name="Nishi S."/>
            <person name="Shimamura S."/>
            <person name="Suzuki Y."/>
            <person name="Inagaki F."/>
            <person name="Takai K."/>
            <person name="Nealson K.H."/>
            <person name="Horikoshi K."/>
        </authorList>
    </citation>
    <scope>NUCLEOTIDE SEQUENCE</scope>
</reference>
<sequence length="114" mass="13065">MSLGPGIVIRRFRALVGLRSALHVYRTTLQVLGERARETDRRRELLTLWRPCQERLDQLLDTLPAKWAGPLRLFRQEIEDGLLDDPPCLSAIADALDGLDYACEMLWMSDDTDL</sequence>
<dbReference type="EMBL" id="AP011753">
    <property type="protein sequence ID" value="BAL56611.1"/>
    <property type="molecule type" value="Genomic_DNA"/>
</dbReference>
<dbReference type="AlphaFoldDB" id="H5SKC5"/>
<gene>
    <name evidence="1" type="ORF">HGMM_F41E03C22</name>
</gene>
<proteinExistence type="predicted"/>
<name>H5SKC5_9ZZZZ</name>